<feature type="chain" id="PRO_5019147217" description="Sensor of ECF-type sigma factor" evidence="1">
    <location>
        <begin position="21"/>
        <end position="142"/>
    </location>
</feature>
<dbReference type="AlphaFoldDB" id="A0A412GEQ0"/>
<dbReference type="RefSeq" id="WP_118484994.1">
    <property type="nucleotide sequence ID" value="NZ_CATZZN010000088.1"/>
</dbReference>
<organism evidence="2 3">
    <name type="scientific">Phocaeicola coprocola</name>
    <dbReference type="NCBI Taxonomy" id="310298"/>
    <lineage>
        <taxon>Bacteria</taxon>
        <taxon>Pseudomonadati</taxon>
        <taxon>Bacteroidota</taxon>
        <taxon>Bacteroidia</taxon>
        <taxon>Bacteroidales</taxon>
        <taxon>Bacteroidaceae</taxon>
        <taxon>Phocaeicola</taxon>
    </lineage>
</organism>
<name>A0A412GEQ0_9BACT</name>
<sequence length="142" mass="17094">MKKLFYILALFIGFCSSVYAQKAKLSKEEFRNIQEKFITEKANLTTKEAKQFFPLYFELQDKKTALNKEAWKKIRKGKEENVSESEYGQLIEDVIETRIQIDKLDLEYVRKYKKILSAKKIFEIQRTEMKFHRELLKPKKKK</sequence>
<comment type="caution">
    <text evidence="2">The sequence shown here is derived from an EMBL/GenBank/DDBJ whole genome shotgun (WGS) entry which is preliminary data.</text>
</comment>
<accession>A0A412GEQ0</accession>
<dbReference type="Proteomes" id="UP000285864">
    <property type="component" value="Unassembled WGS sequence"/>
</dbReference>
<protein>
    <recommendedName>
        <fullName evidence="4">Sensor of ECF-type sigma factor</fullName>
    </recommendedName>
</protein>
<evidence type="ECO:0000313" key="3">
    <source>
        <dbReference type="Proteomes" id="UP000285864"/>
    </source>
</evidence>
<feature type="signal peptide" evidence="1">
    <location>
        <begin position="1"/>
        <end position="20"/>
    </location>
</feature>
<dbReference type="EMBL" id="QRUU01000056">
    <property type="protein sequence ID" value="RGR93253.1"/>
    <property type="molecule type" value="Genomic_DNA"/>
</dbReference>
<proteinExistence type="predicted"/>
<evidence type="ECO:0000313" key="2">
    <source>
        <dbReference type="EMBL" id="RGR93253.1"/>
    </source>
</evidence>
<keyword evidence="1" id="KW-0732">Signal</keyword>
<keyword evidence="3" id="KW-1185">Reference proteome</keyword>
<evidence type="ECO:0008006" key="4">
    <source>
        <dbReference type="Google" id="ProtNLM"/>
    </source>
</evidence>
<reference evidence="2 3" key="1">
    <citation type="submission" date="2018-08" db="EMBL/GenBank/DDBJ databases">
        <title>A genome reference for cultivated species of the human gut microbiota.</title>
        <authorList>
            <person name="Zou Y."/>
            <person name="Xue W."/>
            <person name="Luo G."/>
        </authorList>
    </citation>
    <scope>NUCLEOTIDE SEQUENCE [LARGE SCALE GENOMIC DNA]</scope>
    <source>
        <strain evidence="2 3">AF24-2</strain>
    </source>
</reference>
<evidence type="ECO:0000256" key="1">
    <source>
        <dbReference type="SAM" id="SignalP"/>
    </source>
</evidence>
<gene>
    <name evidence="2" type="ORF">DWY20_11550</name>
</gene>